<protein>
    <recommendedName>
        <fullName evidence="2">Protein MIX23</fullName>
    </recommendedName>
    <alternativeName>
        <fullName evidence="3">Coiled-coil domain-containing protein 58</fullName>
    </alternativeName>
</protein>
<sequence>MAAVDSTECLDFLQFQDILKKMRELDDKIIYTLNVTLPTESFKSQNDSSTACKELYGQLQQSFDKREKAIQKCINFSRNKVIDLKKLKESNGENMDVIKALRKEQSKTNIFEEVVKDKTSKVLYERCRMHYVPPNFNI</sequence>
<dbReference type="CTD" id="8237779"/>
<dbReference type="VEuPathDB" id="VectorBase:PHUM221350"/>
<keyword evidence="6" id="KW-1185">Reference proteome</keyword>
<dbReference type="FunCoup" id="E0VI75">
    <property type="interactions" value="944"/>
</dbReference>
<dbReference type="GO" id="GO:0005758">
    <property type="term" value="C:mitochondrial intermembrane space"/>
    <property type="evidence" value="ECO:0007669"/>
    <property type="project" value="InterPro"/>
</dbReference>
<dbReference type="KEGG" id="phu:Phum_PHUM221350"/>
<dbReference type="STRING" id="121224.E0VI75"/>
<dbReference type="RefSeq" id="XP_002425819.1">
    <property type="nucleotide sequence ID" value="XM_002425774.1"/>
</dbReference>
<evidence type="ECO:0000313" key="6">
    <source>
        <dbReference type="Proteomes" id="UP000009046"/>
    </source>
</evidence>
<accession>E0VI75</accession>
<gene>
    <name evidence="5" type="primary">8237779</name>
    <name evidence="4" type="ORF">Phum_PHUM221350</name>
</gene>
<dbReference type="OrthoDB" id="5593818at2759"/>
<dbReference type="PANTHER" id="PTHR31905">
    <property type="entry name" value="COILED-COIL DOMAIN-CONTAINING PROTEIN 58"/>
    <property type="match status" value="1"/>
</dbReference>
<reference evidence="4" key="1">
    <citation type="submission" date="2007-04" db="EMBL/GenBank/DDBJ databases">
        <title>Annotation of Pediculus humanus corporis strain USDA.</title>
        <authorList>
            <person name="Kirkness E."/>
            <person name="Hannick L."/>
            <person name="Hass B."/>
            <person name="Bruggner R."/>
            <person name="Lawson D."/>
            <person name="Bidwell S."/>
            <person name="Joardar V."/>
            <person name="Caler E."/>
            <person name="Walenz B."/>
            <person name="Inman J."/>
            <person name="Schobel S."/>
            <person name="Galinsky K."/>
            <person name="Amedeo P."/>
            <person name="Strausberg R."/>
        </authorList>
    </citation>
    <scope>NUCLEOTIDE SEQUENCE</scope>
    <source>
        <strain evidence="4">USDA</strain>
    </source>
</reference>
<dbReference type="PANTHER" id="PTHR31905:SF2">
    <property type="entry name" value="PROTEIN MIX23"/>
    <property type="match status" value="1"/>
</dbReference>
<dbReference type="HOGENOM" id="CLU_123941_0_0_1"/>
<dbReference type="EMBL" id="AAZO01002554">
    <property type="status" value="NOT_ANNOTATED_CDS"/>
    <property type="molecule type" value="Genomic_DNA"/>
</dbReference>
<dbReference type="Proteomes" id="UP000009046">
    <property type="component" value="Unassembled WGS sequence"/>
</dbReference>
<dbReference type="InterPro" id="IPR019171">
    <property type="entry name" value="MIX23"/>
</dbReference>
<proteinExistence type="inferred from homology"/>
<dbReference type="Pfam" id="PF09774">
    <property type="entry name" value="MIX23"/>
    <property type="match status" value="1"/>
</dbReference>
<comment type="similarity">
    <text evidence="1">Belongs to the MIX23 family.</text>
</comment>
<evidence type="ECO:0000313" key="4">
    <source>
        <dbReference type="EMBL" id="EEB13081.1"/>
    </source>
</evidence>
<evidence type="ECO:0000256" key="1">
    <source>
        <dbReference type="ARBA" id="ARBA00024204"/>
    </source>
</evidence>
<dbReference type="AlphaFoldDB" id="E0VI75"/>
<dbReference type="InParanoid" id="E0VI75"/>
<evidence type="ECO:0000313" key="5">
    <source>
        <dbReference type="EnsemblMetazoa" id="PHUM221350-PA"/>
    </source>
</evidence>
<dbReference type="eggNOG" id="KOG4613">
    <property type="taxonomic scope" value="Eukaryota"/>
</dbReference>
<dbReference type="OMA" id="CRYFEPP"/>
<evidence type="ECO:0000256" key="2">
    <source>
        <dbReference type="ARBA" id="ARBA00024228"/>
    </source>
</evidence>
<reference evidence="5" key="3">
    <citation type="submission" date="2021-02" db="UniProtKB">
        <authorList>
            <consortium name="EnsemblMetazoa"/>
        </authorList>
    </citation>
    <scope>IDENTIFICATION</scope>
    <source>
        <strain evidence="5">USDA</strain>
    </source>
</reference>
<evidence type="ECO:0000256" key="3">
    <source>
        <dbReference type="ARBA" id="ARBA00030733"/>
    </source>
</evidence>
<name>E0VI75_PEDHC</name>
<dbReference type="EnsemblMetazoa" id="PHUM221350-RA">
    <property type="protein sequence ID" value="PHUM221350-PA"/>
    <property type="gene ID" value="PHUM221350"/>
</dbReference>
<dbReference type="EMBL" id="DS235184">
    <property type="protein sequence ID" value="EEB13081.1"/>
    <property type="molecule type" value="Genomic_DNA"/>
</dbReference>
<organism>
    <name type="scientific">Pediculus humanus subsp. corporis</name>
    <name type="common">Body louse</name>
    <dbReference type="NCBI Taxonomy" id="121224"/>
    <lineage>
        <taxon>Eukaryota</taxon>
        <taxon>Metazoa</taxon>
        <taxon>Ecdysozoa</taxon>
        <taxon>Arthropoda</taxon>
        <taxon>Hexapoda</taxon>
        <taxon>Insecta</taxon>
        <taxon>Pterygota</taxon>
        <taxon>Neoptera</taxon>
        <taxon>Paraneoptera</taxon>
        <taxon>Psocodea</taxon>
        <taxon>Troctomorpha</taxon>
        <taxon>Phthiraptera</taxon>
        <taxon>Anoplura</taxon>
        <taxon>Pediculidae</taxon>
        <taxon>Pediculus</taxon>
    </lineage>
</organism>
<reference evidence="4" key="2">
    <citation type="submission" date="2007-04" db="EMBL/GenBank/DDBJ databases">
        <title>The genome of the human body louse.</title>
        <authorList>
            <consortium name="The Human Body Louse Genome Consortium"/>
            <person name="Kirkness E."/>
            <person name="Walenz B."/>
            <person name="Hass B."/>
            <person name="Bruggner R."/>
            <person name="Strausberg R."/>
        </authorList>
    </citation>
    <scope>NUCLEOTIDE SEQUENCE</scope>
    <source>
        <strain evidence="4">USDA</strain>
    </source>
</reference>
<dbReference type="GeneID" id="8237779"/>